<dbReference type="EMBL" id="LCFP01000006">
    <property type="protein sequence ID" value="KKS97656.1"/>
    <property type="molecule type" value="Genomic_DNA"/>
</dbReference>
<dbReference type="AlphaFoldDB" id="A0A0G1FRL3"/>
<dbReference type="STRING" id="1618443.UV73_C0006G0010"/>
<protein>
    <submittedName>
        <fullName evidence="2">Uncharacterized protein</fullName>
    </submittedName>
</protein>
<keyword evidence="1" id="KW-0732">Signal</keyword>
<feature type="signal peptide" evidence="1">
    <location>
        <begin position="1"/>
        <end position="22"/>
    </location>
</feature>
<organism evidence="2 3">
    <name type="scientific">Candidatus Gottesmanbacteria bacterium GW2011_GWA2_43_14</name>
    <dbReference type="NCBI Taxonomy" id="1618443"/>
    <lineage>
        <taxon>Bacteria</taxon>
        <taxon>Candidatus Gottesmaniibacteriota</taxon>
    </lineage>
</organism>
<reference evidence="2 3" key="1">
    <citation type="journal article" date="2015" name="Nature">
        <title>rRNA introns, odd ribosomes, and small enigmatic genomes across a large radiation of phyla.</title>
        <authorList>
            <person name="Brown C.T."/>
            <person name="Hug L.A."/>
            <person name="Thomas B.C."/>
            <person name="Sharon I."/>
            <person name="Castelle C.J."/>
            <person name="Singh A."/>
            <person name="Wilkins M.J."/>
            <person name="Williams K.H."/>
            <person name="Banfield J.F."/>
        </authorList>
    </citation>
    <scope>NUCLEOTIDE SEQUENCE [LARGE SCALE GENOMIC DNA]</scope>
</reference>
<accession>A0A0G1FRL3</accession>
<sequence>MKKIILTAIFLGVFFIPQKAEAYAPPVFGYVKTKTGAPIAGIAIKWQDAENNSWFVFTDNTGYFRYPVYNLISKSIRKDMYNHMIDTDMDSLSDSRENSILPGDDEDKTYGGFGCSTNPHKITAVMPKSWKGAFSVPPPFEMAPGDELNNSMAEAKVVDIIYDPNAMPPVSVTPTGVKPPVSVTPASSCNCESMTVTNNLRVGELITISTKANTPVPDLAEVREMVYHVEKNGVEILKSLPLKAEEITGSYGRYQTSWKYRIPTGAESPGEYHVHADIICAKKTADNIDSDSRQSLWSGILGMFFQPNPISAQDWTSDVTVVAPSGVNSLQLGTFHPVVNLKLGCKDMYFTIR</sequence>
<evidence type="ECO:0000313" key="2">
    <source>
        <dbReference type="EMBL" id="KKS97656.1"/>
    </source>
</evidence>
<dbReference type="Proteomes" id="UP000034894">
    <property type="component" value="Unassembled WGS sequence"/>
</dbReference>
<name>A0A0G1FRL3_9BACT</name>
<feature type="chain" id="PRO_5002537237" evidence="1">
    <location>
        <begin position="23"/>
        <end position="353"/>
    </location>
</feature>
<comment type="caution">
    <text evidence="2">The sequence shown here is derived from an EMBL/GenBank/DDBJ whole genome shotgun (WGS) entry which is preliminary data.</text>
</comment>
<gene>
    <name evidence="2" type="ORF">UV73_C0006G0010</name>
</gene>
<evidence type="ECO:0000256" key="1">
    <source>
        <dbReference type="SAM" id="SignalP"/>
    </source>
</evidence>
<proteinExistence type="predicted"/>
<evidence type="ECO:0000313" key="3">
    <source>
        <dbReference type="Proteomes" id="UP000034894"/>
    </source>
</evidence>